<dbReference type="GO" id="GO:0016432">
    <property type="term" value="F:tRNA-uridine aminocarboxypropyltransferase activity"/>
    <property type="evidence" value="ECO:0007669"/>
    <property type="project" value="UniProtKB-EC"/>
</dbReference>
<dbReference type="OrthoDB" id="370626at2"/>
<name>W1RXD6_9GAMM</name>
<evidence type="ECO:0000256" key="3">
    <source>
        <dbReference type="ARBA" id="ARBA00022691"/>
    </source>
</evidence>
<organism evidence="6 7">
    <name type="scientific">Marinomonas profundimaris</name>
    <dbReference type="NCBI Taxonomy" id="1208321"/>
    <lineage>
        <taxon>Bacteria</taxon>
        <taxon>Pseudomonadati</taxon>
        <taxon>Pseudomonadota</taxon>
        <taxon>Gammaproteobacteria</taxon>
        <taxon>Oceanospirillales</taxon>
        <taxon>Oceanospirillaceae</taxon>
        <taxon>Marinomonas</taxon>
    </lineage>
</organism>
<keyword evidence="3" id="KW-0949">S-adenosyl-L-methionine</keyword>
<dbReference type="RefSeq" id="WP_024024074.1">
    <property type="nucleotide sequence ID" value="NZ_AYOZ01000015.1"/>
</dbReference>
<reference evidence="6 7" key="1">
    <citation type="journal article" date="2014" name="Genome Announc.">
        <title>Draft Genome Sequence of Marinomonas sp. Strain D104, a Polycyclic Aromatic Hydrocarbon-Degrading Bacterium from the Deep-Sea Sediment of the Arctic Ocean.</title>
        <authorList>
            <person name="Dong C."/>
            <person name="Bai X."/>
            <person name="Lai Q."/>
            <person name="Xie Y."/>
            <person name="Chen X."/>
            <person name="Shao Z."/>
        </authorList>
    </citation>
    <scope>NUCLEOTIDE SEQUENCE [LARGE SCALE GENOMIC DNA]</scope>
    <source>
        <strain evidence="6 7">D104</strain>
    </source>
</reference>
<protein>
    <recommendedName>
        <fullName evidence="1">tRNA-uridine aminocarboxypropyltransferase</fullName>
        <ecNumber evidence="1">2.5.1.25</ecNumber>
    </recommendedName>
</protein>
<accession>W1RXD6</accession>
<dbReference type="PANTHER" id="PTHR21392:SF1">
    <property type="entry name" value="TRNA-URIDINE AMINOCARBOXYPROPYLTRANSFERASE"/>
    <property type="match status" value="1"/>
</dbReference>
<gene>
    <name evidence="6" type="ORF">D104_09735</name>
</gene>
<dbReference type="STRING" id="1208321.D104_09735"/>
<evidence type="ECO:0000259" key="5">
    <source>
        <dbReference type="SMART" id="SM01144"/>
    </source>
</evidence>
<dbReference type="AlphaFoldDB" id="W1RXD6"/>
<sequence length="152" mass="17547">MKIWLLTHSEELKKTTGTGKLIKQSLGNDCEIIEWSRVAQNNSVATLPLDKTLLIYLCENEKQKYTSESSLTIENIVIIDGTWQQARKMYNQSPYLKRFKHYEIVGLTSVYSKRRNQKNIGLCTAEVAIHLLSKYKHPATSTLQSAFYEFNQ</sequence>
<evidence type="ECO:0000256" key="1">
    <source>
        <dbReference type="ARBA" id="ARBA00012386"/>
    </source>
</evidence>
<dbReference type="InterPro" id="IPR005636">
    <property type="entry name" value="DTW"/>
</dbReference>
<dbReference type="EC" id="2.5.1.25" evidence="1"/>
<dbReference type="Pfam" id="PF03942">
    <property type="entry name" value="DTW"/>
    <property type="match status" value="1"/>
</dbReference>
<dbReference type="PANTHER" id="PTHR21392">
    <property type="entry name" value="TRNA-URIDINE AMINOCARBOXYPROPYLTRANSFERASE 2"/>
    <property type="match status" value="1"/>
</dbReference>
<comment type="caution">
    <text evidence="6">The sequence shown here is derived from an EMBL/GenBank/DDBJ whole genome shotgun (WGS) entry which is preliminary data.</text>
</comment>
<dbReference type="Proteomes" id="UP000018857">
    <property type="component" value="Unassembled WGS sequence"/>
</dbReference>
<keyword evidence="2" id="KW-0808">Transferase</keyword>
<feature type="domain" description="DTW" evidence="5">
    <location>
        <begin position="1"/>
        <end position="149"/>
    </location>
</feature>
<evidence type="ECO:0000313" key="6">
    <source>
        <dbReference type="EMBL" id="ETI60339.1"/>
    </source>
</evidence>
<dbReference type="SMART" id="SM01144">
    <property type="entry name" value="DTW"/>
    <property type="match status" value="1"/>
</dbReference>
<dbReference type="eggNOG" id="COG3148">
    <property type="taxonomic scope" value="Bacteria"/>
</dbReference>
<keyword evidence="4" id="KW-0819">tRNA processing</keyword>
<evidence type="ECO:0000256" key="4">
    <source>
        <dbReference type="ARBA" id="ARBA00022694"/>
    </source>
</evidence>
<dbReference type="EMBL" id="AYOZ01000015">
    <property type="protein sequence ID" value="ETI60339.1"/>
    <property type="molecule type" value="Genomic_DNA"/>
</dbReference>
<dbReference type="InterPro" id="IPR039262">
    <property type="entry name" value="DTWD2/TAPT"/>
</dbReference>
<dbReference type="PATRIC" id="fig|1208321.3.peg.1929"/>
<dbReference type="GO" id="GO:0008033">
    <property type="term" value="P:tRNA processing"/>
    <property type="evidence" value="ECO:0007669"/>
    <property type="project" value="UniProtKB-KW"/>
</dbReference>
<keyword evidence="7" id="KW-1185">Reference proteome</keyword>
<proteinExistence type="predicted"/>
<evidence type="ECO:0000313" key="7">
    <source>
        <dbReference type="Proteomes" id="UP000018857"/>
    </source>
</evidence>
<evidence type="ECO:0000256" key="2">
    <source>
        <dbReference type="ARBA" id="ARBA00022679"/>
    </source>
</evidence>